<comment type="subcellular location">
    <subcellularLocation>
        <location evidence="1">Endoplasmic reticulum membrane</location>
        <topology evidence="1">Multi-pass membrane protein</topology>
    </subcellularLocation>
</comment>
<proteinExistence type="predicted"/>
<keyword evidence="6 7" id="KW-0472">Membrane</keyword>
<evidence type="ECO:0000259" key="9">
    <source>
        <dbReference type="Pfam" id="PF25147"/>
    </source>
</evidence>
<evidence type="ECO:0000256" key="4">
    <source>
        <dbReference type="ARBA" id="ARBA00022824"/>
    </source>
</evidence>
<keyword evidence="3 8" id="KW-0732">Signal</keyword>
<evidence type="ECO:0000256" key="8">
    <source>
        <dbReference type="SAM" id="SignalP"/>
    </source>
</evidence>
<dbReference type="InterPro" id="IPR056790">
    <property type="entry name" value="Ribophorin_II_C"/>
</dbReference>
<feature type="transmembrane region" description="Helical" evidence="7">
    <location>
        <begin position="267"/>
        <end position="288"/>
    </location>
</feature>
<dbReference type="AlphaFoldDB" id="A0A292PN52"/>
<feature type="chain" id="PRO_5044208567" description="Ribophorin II C-terminal domain-containing protein" evidence="8">
    <location>
        <begin position="29"/>
        <end position="306"/>
    </location>
</feature>
<evidence type="ECO:0000256" key="7">
    <source>
        <dbReference type="SAM" id="Phobius"/>
    </source>
</evidence>
<dbReference type="GO" id="GO:0008250">
    <property type="term" value="C:oligosaccharyltransferase complex"/>
    <property type="evidence" value="ECO:0007669"/>
    <property type="project" value="InterPro"/>
</dbReference>
<dbReference type="InterPro" id="IPR008814">
    <property type="entry name" value="Swp1"/>
</dbReference>
<dbReference type="EMBL" id="LN891143">
    <property type="protein sequence ID" value="CUS08201.1"/>
    <property type="molecule type" value="Genomic_DNA"/>
</dbReference>
<feature type="domain" description="Ribophorin II C-terminal" evidence="9">
    <location>
        <begin position="191"/>
        <end position="295"/>
    </location>
</feature>
<name>A0A292PN52_9PEZI</name>
<sequence length="306" mass="33023">MRSTISSGMSSWTLFALAFSSLAAAASGAWTFEDAQAVIAAKGGKAEAYKFSPTKPIKGAINLGPKDILKVSLTVKEDSKVGRPHQAFLLVQEPESKVEAFFPLNVKELSGKAKVDLSHKDLPAFLLTAPSLSLSLVLGSFGQSTASIATIGNVEPLLDPAAKALLEKQKQKDIGEGTVVYRAKDEIRHVFRADPQSPPKIITLVFLLSVLAGLGGLFVVWFPILGGNLSHLPKALKAAPISHPLFFASLLSLEGIFFMYYTQWNLFQTLAGMAVVGPVALFSGSRALREVRARRERESARRCEEK</sequence>
<dbReference type="PANTHER" id="PTHR12640">
    <property type="entry name" value="RIBOPHORIN II"/>
    <property type="match status" value="1"/>
</dbReference>
<dbReference type="Pfam" id="PF25147">
    <property type="entry name" value="Ribophorin_II_C"/>
    <property type="match status" value="1"/>
</dbReference>
<evidence type="ECO:0000256" key="1">
    <source>
        <dbReference type="ARBA" id="ARBA00004477"/>
    </source>
</evidence>
<accession>A0A292PN52</accession>
<evidence type="ECO:0000256" key="3">
    <source>
        <dbReference type="ARBA" id="ARBA00022729"/>
    </source>
</evidence>
<keyword evidence="2 7" id="KW-0812">Transmembrane</keyword>
<evidence type="ECO:0000313" key="10">
    <source>
        <dbReference type="EMBL" id="CUS08201.1"/>
    </source>
</evidence>
<evidence type="ECO:0000256" key="6">
    <source>
        <dbReference type="ARBA" id="ARBA00023136"/>
    </source>
</evidence>
<dbReference type="PANTHER" id="PTHR12640:SF0">
    <property type="entry name" value="DOLICHYL-DIPHOSPHOOLIGOSACCHARIDE--PROTEIN GLYCOSYLTRANSFERASE SUBUNIT 2"/>
    <property type="match status" value="1"/>
</dbReference>
<keyword evidence="11" id="KW-1185">Reference proteome</keyword>
<organism evidence="10 11">
    <name type="scientific">Tuber aestivum</name>
    <name type="common">summer truffle</name>
    <dbReference type="NCBI Taxonomy" id="59557"/>
    <lineage>
        <taxon>Eukaryota</taxon>
        <taxon>Fungi</taxon>
        <taxon>Dikarya</taxon>
        <taxon>Ascomycota</taxon>
        <taxon>Pezizomycotina</taxon>
        <taxon>Pezizomycetes</taxon>
        <taxon>Pezizales</taxon>
        <taxon>Tuberaceae</taxon>
        <taxon>Tuber</taxon>
    </lineage>
</organism>
<feature type="transmembrane region" description="Helical" evidence="7">
    <location>
        <begin position="201"/>
        <end position="224"/>
    </location>
</feature>
<protein>
    <recommendedName>
        <fullName evidence="9">Ribophorin II C-terminal domain-containing protein</fullName>
    </recommendedName>
</protein>
<evidence type="ECO:0000313" key="11">
    <source>
        <dbReference type="Proteomes" id="UP001412239"/>
    </source>
</evidence>
<dbReference type="UniPathway" id="UPA00378"/>
<dbReference type="Proteomes" id="UP001412239">
    <property type="component" value="Unassembled WGS sequence"/>
</dbReference>
<gene>
    <name evidence="10" type="ORF">GSTUAT00007679001</name>
</gene>
<dbReference type="GO" id="GO:0006487">
    <property type="term" value="P:protein N-linked glycosylation"/>
    <property type="evidence" value="ECO:0007669"/>
    <property type="project" value="TreeGrafter"/>
</dbReference>
<evidence type="ECO:0000256" key="5">
    <source>
        <dbReference type="ARBA" id="ARBA00022989"/>
    </source>
</evidence>
<keyword evidence="4" id="KW-0256">Endoplasmic reticulum</keyword>
<reference evidence="10" key="1">
    <citation type="submission" date="2015-10" db="EMBL/GenBank/DDBJ databases">
        <authorList>
            <person name="Regsiter A."/>
            <person name="william w."/>
        </authorList>
    </citation>
    <scope>NUCLEOTIDE SEQUENCE</scope>
    <source>
        <strain evidence="10">Montdore</strain>
    </source>
</reference>
<evidence type="ECO:0000256" key="2">
    <source>
        <dbReference type="ARBA" id="ARBA00022692"/>
    </source>
</evidence>
<feature type="signal peptide" evidence="8">
    <location>
        <begin position="1"/>
        <end position="28"/>
    </location>
</feature>
<keyword evidence="5 7" id="KW-1133">Transmembrane helix</keyword>